<dbReference type="Proteomes" id="UP001303046">
    <property type="component" value="Unassembled WGS sequence"/>
</dbReference>
<organism evidence="1 2">
    <name type="scientific">Necator americanus</name>
    <name type="common">Human hookworm</name>
    <dbReference type="NCBI Taxonomy" id="51031"/>
    <lineage>
        <taxon>Eukaryota</taxon>
        <taxon>Metazoa</taxon>
        <taxon>Ecdysozoa</taxon>
        <taxon>Nematoda</taxon>
        <taxon>Chromadorea</taxon>
        <taxon>Rhabditida</taxon>
        <taxon>Rhabditina</taxon>
        <taxon>Rhabditomorpha</taxon>
        <taxon>Strongyloidea</taxon>
        <taxon>Ancylostomatidae</taxon>
        <taxon>Bunostominae</taxon>
        <taxon>Necator</taxon>
    </lineage>
</organism>
<evidence type="ECO:0000313" key="1">
    <source>
        <dbReference type="EMBL" id="KAK6762250.1"/>
    </source>
</evidence>
<dbReference type="EMBL" id="JAVFWL010000006">
    <property type="protein sequence ID" value="KAK6762250.1"/>
    <property type="molecule type" value="Genomic_DNA"/>
</dbReference>
<evidence type="ECO:0000313" key="2">
    <source>
        <dbReference type="Proteomes" id="UP001303046"/>
    </source>
</evidence>
<keyword evidence="2" id="KW-1185">Reference proteome</keyword>
<name>A0ABR1EI19_NECAM</name>
<proteinExistence type="predicted"/>
<gene>
    <name evidence="1" type="primary">Necator_chrX.g23258</name>
    <name evidence="1" type="ORF">RB195_023095</name>
</gene>
<protein>
    <submittedName>
        <fullName evidence="1">Uncharacterized protein</fullName>
    </submittedName>
</protein>
<accession>A0ABR1EI19</accession>
<comment type="caution">
    <text evidence="1">The sequence shown here is derived from an EMBL/GenBank/DDBJ whole genome shotgun (WGS) entry which is preliminary data.</text>
</comment>
<sequence>MYQMFNEVPVVDPNRQRSHCESAYALALSTVMKKLDCISRKLLCWMLGCFWAMVCYNEELYSEMDMVFRRMMRGKQRLAAPSKIAEENCLHFLGHIIWRPSDCVIQVVFRMLPDSN</sequence>
<reference evidence="1 2" key="1">
    <citation type="submission" date="2023-08" db="EMBL/GenBank/DDBJ databases">
        <title>A Necator americanus chromosomal reference genome.</title>
        <authorList>
            <person name="Ilik V."/>
            <person name="Petrzelkova K.J."/>
            <person name="Pardy F."/>
            <person name="Fuh T."/>
            <person name="Niatou-Singa F.S."/>
            <person name="Gouil Q."/>
            <person name="Baker L."/>
            <person name="Ritchie M.E."/>
            <person name="Jex A.R."/>
            <person name="Gazzola D."/>
            <person name="Li H."/>
            <person name="Toshio Fujiwara R."/>
            <person name="Zhan B."/>
            <person name="Aroian R.V."/>
            <person name="Pafco B."/>
            <person name="Schwarz E.M."/>
        </authorList>
    </citation>
    <scope>NUCLEOTIDE SEQUENCE [LARGE SCALE GENOMIC DNA]</scope>
    <source>
        <strain evidence="1 2">Aroian</strain>
        <tissue evidence="1">Whole animal</tissue>
    </source>
</reference>